<accession>A0A840R9B7</accession>
<keyword evidence="2" id="KW-1185">Reference proteome</keyword>
<reference evidence="1 2" key="1">
    <citation type="submission" date="2020-08" db="EMBL/GenBank/DDBJ databases">
        <title>Genomic Encyclopedia of Type Strains, Phase IV (KMG-IV): sequencing the most valuable type-strain genomes for metagenomic binning, comparative biology and taxonomic classification.</title>
        <authorList>
            <person name="Goeker M."/>
        </authorList>
    </citation>
    <scope>NUCLEOTIDE SEQUENCE [LARGE SCALE GENOMIC DNA]</scope>
    <source>
        <strain evidence="1 2">DSM 25701</strain>
    </source>
</reference>
<dbReference type="EMBL" id="JACHHW010000012">
    <property type="protein sequence ID" value="MBB5189056.1"/>
    <property type="molecule type" value="Genomic_DNA"/>
</dbReference>
<dbReference type="RefSeq" id="WP_184464833.1">
    <property type="nucleotide sequence ID" value="NZ_JACHHW010000012.1"/>
</dbReference>
<name>A0A840R9B7_9GAMM</name>
<evidence type="ECO:0000313" key="2">
    <source>
        <dbReference type="Proteomes" id="UP000536640"/>
    </source>
</evidence>
<proteinExistence type="predicted"/>
<evidence type="ECO:0000313" key="1">
    <source>
        <dbReference type="EMBL" id="MBB5189056.1"/>
    </source>
</evidence>
<protein>
    <submittedName>
        <fullName evidence="1">Uncharacterized protein</fullName>
    </submittedName>
</protein>
<dbReference type="AlphaFoldDB" id="A0A840R9B7"/>
<gene>
    <name evidence="1" type="ORF">HNQ57_003355</name>
</gene>
<sequence length="53" mass="6370">MKRNKLEKKLFGPNRRRMWAHTRDRLINELVKAEDAANQALIAHFKDLYSDIF</sequence>
<dbReference type="Proteomes" id="UP000536640">
    <property type="component" value="Unassembled WGS sequence"/>
</dbReference>
<organism evidence="1 2">
    <name type="scientific">Zhongshania antarctica</name>
    <dbReference type="NCBI Taxonomy" id="641702"/>
    <lineage>
        <taxon>Bacteria</taxon>
        <taxon>Pseudomonadati</taxon>
        <taxon>Pseudomonadota</taxon>
        <taxon>Gammaproteobacteria</taxon>
        <taxon>Cellvibrionales</taxon>
        <taxon>Spongiibacteraceae</taxon>
        <taxon>Zhongshania</taxon>
    </lineage>
</organism>
<comment type="caution">
    <text evidence="1">The sequence shown here is derived from an EMBL/GenBank/DDBJ whole genome shotgun (WGS) entry which is preliminary data.</text>
</comment>